<dbReference type="EMBL" id="AFBN01000115">
    <property type="protein sequence ID" value="EGF49303.1"/>
    <property type="molecule type" value="Genomic_DNA"/>
</dbReference>
<evidence type="ECO:0000259" key="8">
    <source>
        <dbReference type="Pfam" id="PF25183"/>
    </source>
</evidence>
<evidence type="ECO:0000256" key="5">
    <source>
        <dbReference type="ARBA" id="ARBA00023136"/>
    </source>
</evidence>
<evidence type="ECO:0000313" key="9">
    <source>
        <dbReference type="EMBL" id="EGF49303.1"/>
    </source>
</evidence>
<evidence type="ECO:0000256" key="1">
    <source>
        <dbReference type="ARBA" id="ARBA00004571"/>
    </source>
</evidence>
<keyword evidence="6" id="KW-0998">Cell outer membrane</keyword>
<protein>
    <recommendedName>
        <fullName evidence="8">TonB-dependent transporter Oar-like beta-barrel domain-containing protein</fullName>
    </recommendedName>
</protein>
<keyword evidence="5" id="KW-0472">Membrane</keyword>
<evidence type="ECO:0000256" key="4">
    <source>
        <dbReference type="ARBA" id="ARBA00022692"/>
    </source>
</evidence>
<feature type="signal peptide" evidence="7">
    <location>
        <begin position="1"/>
        <end position="22"/>
    </location>
</feature>
<sequence length="1096" mass="121866">MLKRVRLMLTLVLLLAAVGVNAQVTTASMGGRVTDASNEPIIGATIQAVHVPSGSQYGTVTNVDGRYSIQGMRTGGPYTVTISYIGYQTIVLKDITLQLGEVYNQNVEMDESSEILTEVVVTAAKTKFAAEKTGASTNISSSQMKQLPTINRSISDIARLSPYASGMNMAGGDGRSTNFTIDGANFNNNFGLSSALPGGGNPISMDAIEEVQVVIAPFDVRQTNFIGGGINAVTKSGTNTFQGTAYTYHYNDNMRGSRVDGQSLNVPEENDKHIYGATFGGPIVKNKLFFFGNVEYQKIPSTIVNWRASEDGIANPDNYISATRLSDMQKVSEFVKQKYGYDTGSYTSFPADETNLKLLGRIDWNINQYHKLAVRYNYTKNTAWNQTNGNSSDTGYRLNGMNRFSQYSMAFANSCYSMDNKVSSVSADLNSRFSNNMSNQLLFTYTNIQDVRGTDSSPFPFIDIMGGYDASTGVQTLQPYMSLGYELFTYNNAVNNKIYTLTDNFTYYAGDHKLTAGFSFEHQMANNAYMRNGTGYYRYRSLDDFLNGAAPEAFALTYGYNGNTTPNAEVAFNQFGLYVQDDWNITNNFKLTAGIRFDDLVFNDDDLMRNNAIYDYNFDGKRIDTGKWPGAKIQVSPRLGFVWDVLGNKALKVRGGTGLFAGRLPLVFFTNMPTNSGMVQNLATINTKYNDDGTIKSRDPRLDLLKGGMITDVNKMIEVLGLPTTISPEEGVAPSQMAGVDPDFKMPQVWKSSIAVDYVLPVSFPLSVTGEFMYTKNINGVNMVNYNIKPSEGWERFSGADNRLIYPSSYKYYDKVTSACVLTNTSRGYGYTANVTVNAEPIKNMNVMMAYTHTESKEVTGLPGNNANSTWQGQYTIDGPNFATVQRSQYVVPDRVIASVNYTASHCKPGFETHYSLFYSGYSPSGYSFLYTNDMNGDGINNDLMYIPKDDSEIQFANEADRADFWAFVNQDSYLKNHKGEYAEAYAARAPWVHRFDFRIAQDFAVKVGKTTNKLQISLDFMNIGNLFNSKWGVTKNMSNSNNGRILKYESKDANNRPVYSLYRDKAGNAPAETFSFNKNYDECWKLQVGIRYIFN</sequence>
<feature type="chain" id="PRO_5003300231" description="TonB-dependent transporter Oar-like beta-barrel domain-containing protein" evidence="7">
    <location>
        <begin position="23"/>
        <end position="1096"/>
    </location>
</feature>
<evidence type="ECO:0000256" key="6">
    <source>
        <dbReference type="ARBA" id="ARBA00023237"/>
    </source>
</evidence>
<evidence type="ECO:0000256" key="7">
    <source>
        <dbReference type="SAM" id="SignalP"/>
    </source>
</evidence>
<dbReference type="Pfam" id="PF25183">
    <property type="entry name" value="OMP_b-brl_4"/>
    <property type="match status" value="1"/>
</dbReference>
<dbReference type="RefSeq" id="WP_009127106.1">
    <property type="nucleotide sequence ID" value="NZ_GL882697.1"/>
</dbReference>
<dbReference type="Pfam" id="PF13620">
    <property type="entry name" value="CarboxypepD_reg"/>
    <property type="match status" value="1"/>
</dbReference>
<dbReference type="PANTHER" id="PTHR30069:SF46">
    <property type="entry name" value="OAR PROTEIN"/>
    <property type="match status" value="1"/>
</dbReference>
<dbReference type="AlphaFoldDB" id="F3PYY0"/>
<dbReference type="InterPro" id="IPR039426">
    <property type="entry name" value="TonB-dep_rcpt-like"/>
</dbReference>
<feature type="domain" description="TonB-dependent transporter Oar-like beta-barrel" evidence="8">
    <location>
        <begin position="233"/>
        <end position="1047"/>
    </location>
</feature>
<dbReference type="Gene3D" id="2.40.170.20">
    <property type="entry name" value="TonB-dependent receptor, beta-barrel domain"/>
    <property type="match status" value="1"/>
</dbReference>
<evidence type="ECO:0000256" key="3">
    <source>
        <dbReference type="ARBA" id="ARBA00022452"/>
    </source>
</evidence>
<dbReference type="Gene3D" id="2.60.40.1120">
    <property type="entry name" value="Carboxypeptidase-like, regulatory domain"/>
    <property type="match status" value="1"/>
</dbReference>
<organism evidence="9 10">
    <name type="scientific">Bacteroides fluxus YIT 12057</name>
    <dbReference type="NCBI Taxonomy" id="763034"/>
    <lineage>
        <taxon>Bacteria</taxon>
        <taxon>Pseudomonadati</taxon>
        <taxon>Bacteroidota</taxon>
        <taxon>Bacteroidia</taxon>
        <taxon>Bacteroidales</taxon>
        <taxon>Bacteroidaceae</taxon>
        <taxon>Bacteroides</taxon>
    </lineage>
</organism>
<dbReference type="eggNOG" id="COG4771">
    <property type="taxonomic scope" value="Bacteria"/>
</dbReference>
<dbReference type="SUPFAM" id="SSF49464">
    <property type="entry name" value="Carboxypeptidase regulatory domain-like"/>
    <property type="match status" value="1"/>
</dbReference>
<dbReference type="Gene3D" id="2.170.130.10">
    <property type="entry name" value="TonB-dependent receptor, plug domain"/>
    <property type="match status" value="1"/>
</dbReference>
<comment type="caution">
    <text evidence="9">The sequence shown here is derived from an EMBL/GenBank/DDBJ whole genome shotgun (WGS) entry which is preliminary data.</text>
</comment>
<dbReference type="STRING" id="763034.HMPREF9446_03939"/>
<keyword evidence="3" id="KW-1134">Transmembrane beta strand</keyword>
<dbReference type="SUPFAM" id="SSF56935">
    <property type="entry name" value="Porins"/>
    <property type="match status" value="1"/>
</dbReference>
<keyword evidence="4" id="KW-0812">Transmembrane</keyword>
<name>F3PYY0_9BACE</name>
<dbReference type="GO" id="GO:0009279">
    <property type="term" value="C:cell outer membrane"/>
    <property type="evidence" value="ECO:0007669"/>
    <property type="project" value="UniProtKB-SubCell"/>
</dbReference>
<dbReference type="HOGENOM" id="CLU_006298_1_0_10"/>
<dbReference type="InterPro" id="IPR036942">
    <property type="entry name" value="Beta-barrel_TonB_sf"/>
</dbReference>
<dbReference type="GeneID" id="86051253"/>
<dbReference type="GO" id="GO:0015344">
    <property type="term" value="F:siderophore uptake transmembrane transporter activity"/>
    <property type="evidence" value="ECO:0007669"/>
    <property type="project" value="TreeGrafter"/>
</dbReference>
<dbReference type="InterPro" id="IPR057601">
    <property type="entry name" value="Oar-like_b-barrel"/>
</dbReference>
<comment type="subcellular location">
    <subcellularLocation>
        <location evidence="1">Cell outer membrane</location>
        <topology evidence="1">Multi-pass membrane protein</topology>
    </subcellularLocation>
</comment>
<reference evidence="9 10" key="1">
    <citation type="submission" date="2011-02" db="EMBL/GenBank/DDBJ databases">
        <authorList>
            <person name="Weinstock G."/>
            <person name="Sodergren E."/>
            <person name="Clifton S."/>
            <person name="Fulton L."/>
            <person name="Fulton B."/>
            <person name="Courtney L."/>
            <person name="Fronick C."/>
            <person name="Harrison M."/>
            <person name="Strong C."/>
            <person name="Farmer C."/>
            <person name="Delahaunty K."/>
            <person name="Markovic C."/>
            <person name="Hall O."/>
            <person name="Minx P."/>
            <person name="Tomlinson C."/>
            <person name="Mitreva M."/>
            <person name="Hou S."/>
            <person name="Chen J."/>
            <person name="Wollam A."/>
            <person name="Pepin K.H."/>
            <person name="Johnson M."/>
            <person name="Bhonagiri V."/>
            <person name="Zhang X."/>
            <person name="Suruliraj S."/>
            <person name="Warren W."/>
            <person name="Chinwalla A."/>
            <person name="Mardis E.R."/>
            <person name="Wilson R.K."/>
        </authorList>
    </citation>
    <scope>NUCLEOTIDE SEQUENCE [LARGE SCALE GENOMIC DNA]</scope>
    <source>
        <strain evidence="9 10">YIT 12057</strain>
    </source>
</reference>
<accession>F3PYY0</accession>
<evidence type="ECO:0000313" key="10">
    <source>
        <dbReference type="Proteomes" id="UP000003416"/>
    </source>
</evidence>
<gene>
    <name evidence="9" type="ORF">HMPREF9446_03939</name>
</gene>
<keyword evidence="10" id="KW-1185">Reference proteome</keyword>
<keyword evidence="7" id="KW-0732">Signal</keyword>
<dbReference type="InterPro" id="IPR008969">
    <property type="entry name" value="CarboxyPept-like_regulatory"/>
</dbReference>
<dbReference type="GO" id="GO:0044718">
    <property type="term" value="P:siderophore transmembrane transport"/>
    <property type="evidence" value="ECO:0007669"/>
    <property type="project" value="TreeGrafter"/>
</dbReference>
<evidence type="ECO:0000256" key="2">
    <source>
        <dbReference type="ARBA" id="ARBA00022448"/>
    </source>
</evidence>
<proteinExistence type="predicted"/>
<dbReference type="PANTHER" id="PTHR30069">
    <property type="entry name" value="TONB-DEPENDENT OUTER MEMBRANE RECEPTOR"/>
    <property type="match status" value="1"/>
</dbReference>
<dbReference type="InterPro" id="IPR037066">
    <property type="entry name" value="Plug_dom_sf"/>
</dbReference>
<keyword evidence="2" id="KW-0813">Transport</keyword>
<dbReference type="Proteomes" id="UP000003416">
    <property type="component" value="Unassembled WGS sequence"/>
</dbReference>